<keyword evidence="5 6" id="KW-0472">Membrane</keyword>
<feature type="transmembrane region" description="Helical" evidence="6">
    <location>
        <begin position="96"/>
        <end position="119"/>
    </location>
</feature>
<feature type="transmembrane region" description="Helical" evidence="6">
    <location>
        <begin position="125"/>
        <end position="148"/>
    </location>
</feature>
<evidence type="ECO:0000259" key="7">
    <source>
        <dbReference type="Pfam" id="PF00482"/>
    </source>
</evidence>
<dbReference type="RefSeq" id="WP_179514007.1">
    <property type="nucleotide sequence ID" value="NZ_JANFAV010000002.1"/>
</dbReference>
<name>A0AA41Z5F3_9SPHN</name>
<dbReference type="EMBL" id="JANFAV010000002">
    <property type="protein sequence ID" value="MCW6533875.1"/>
    <property type="molecule type" value="Genomic_DNA"/>
</dbReference>
<protein>
    <submittedName>
        <fullName evidence="8">Type II secretion system F family protein</fullName>
    </submittedName>
</protein>
<dbReference type="Proteomes" id="UP001165565">
    <property type="component" value="Unassembled WGS sequence"/>
</dbReference>
<sequence length="333" mass="36455">MSALLIRALLLAAIFGSVFVLSQLVFGLTWNRRRERDAVNKRLKMLRAGLDREAVSLALLKNVPRPLSPDAGPLERLYARFARMVMMSAVPIESRALMLIVGLGFLAALALISALVWIAKFSFGIGVLLLIVTAAAGFAIGLPLIVLGRIAERRRARMEQQFPVALDVFTRSLRAGHPVAAAIQLVTEEMPDPIGSEFGLVSDEIAYGANLPDALSAMAERWGLDDMRMFVVSISVQNETGGNLAEILENLSRVIRDRASMFMMVRALSSEGRMTGWLLTGLPVLAFCGLMAINPAFYLDVARDPIFVIGFPALLLLYTIGFISIRRLVDIKV</sequence>
<proteinExistence type="predicted"/>
<evidence type="ECO:0000256" key="2">
    <source>
        <dbReference type="ARBA" id="ARBA00022475"/>
    </source>
</evidence>
<dbReference type="PANTHER" id="PTHR35007:SF1">
    <property type="entry name" value="PILUS ASSEMBLY PROTEIN"/>
    <property type="match status" value="1"/>
</dbReference>
<feature type="domain" description="Type II secretion system protein GspF" evidence="7">
    <location>
        <begin position="166"/>
        <end position="288"/>
    </location>
</feature>
<reference evidence="8" key="1">
    <citation type="submission" date="2022-06" db="EMBL/GenBank/DDBJ databases">
        <title>Sphingomonas sp. nov. isolated from rhizosphere soil of tomato.</title>
        <authorList>
            <person name="Dong H."/>
            <person name="Gao R."/>
        </authorList>
    </citation>
    <scope>NUCLEOTIDE SEQUENCE</scope>
    <source>
        <strain evidence="8">MMSM24</strain>
    </source>
</reference>
<feature type="transmembrane region" description="Helical" evidence="6">
    <location>
        <begin position="276"/>
        <end position="299"/>
    </location>
</feature>
<dbReference type="Pfam" id="PF00482">
    <property type="entry name" value="T2SSF"/>
    <property type="match status" value="1"/>
</dbReference>
<evidence type="ECO:0000313" key="8">
    <source>
        <dbReference type="EMBL" id="MCW6533875.1"/>
    </source>
</evidence>
<keyword evidence="3 6" id="KW-0812">Transmembrane</keyword>
<evidence type="ECO:0000256" key="1">
    <source>
        <dbReference type="ARBA" id="ARBA00004651"/>
    </source>
</evidence>
<organism evidence="8 9">
    <name type="scientific">Sphingomonas lycopersici</name>
    <dbReference type="NCBI Taxonomy" id="2951807"/>
    <lineage>
        <taxon>Bacteria</taxon>
        <taxon>Pseudomonadati</taxon>
        <taxon>Pseudomonadota</taxon>
        <taxon>Alphaproteobacteria</taxon>
        <taxon>Sphingomonadales</taxon>
        <taxon>Sphingomonadaceae</taxon>
        <taxon>Sphingomonas</taxon>
    </lineage>
</organism>
<keyword evidence="2" id="KW-1003">Cell membrane</keyword>
<comment type="caution">
    <text evidence="8">The sequence shown here is derived from an EMBL/GenBank/DDBJ whole genome shotgun (WGS) entry which is preliminary data.</text>
</comment>
<dbReference type="InterPro" id="IPR042094">
    <property type="entry name" value="T2SS_GspF_sf"/>
</dbReference>
<keyword evidence="4 6" id="KW-1133">Transmembrane helix</keyword>
<keyword evidence="9" id="KW-1185">Reference proteome</keyword>
<evidence type="ECO:0000256" key="3">
    <source>
        <dbReference type="ARBA" id="ARBA00022692"/>
    </source>
</evidence>
<dbReference type="PANTHER" id="PTHR35007">
    <property type="entry name" value="INTEGRAL MEMBRANE PROTEIN-RELATED"/>
    <property type="match status" value="1"/>
</dbReference>
<dbReference type="Gene3D" id="1.20.81.30">
    <property type="entry name" value="Type II secretion system (T2SS), domain F"/>
    <property type="match status" value="1"/>
</dbReference>
<feature type="transmembrane region" description="Helical" evidence="6">
    <location>
        <begin position="305"/>
        <end position="325"/>
    </location>
</feature>
<dbReference type="GO" id="GO:0005886">
    <property type="term" value="C:plasma membrane"/>
    <property type="evidence" value="ECO:0007669"/>
    <property type="project" value="UniProtKB-SubCell"/>
</dbReference>
<gene>
    <name evidence="8" type="ORF">NEE01_03675</name>
</gene>
<feature type="transmembrane region" description="Helical" evidence="6">
    <location>
        <begin position="6"/>
        <end position="26"/>
    </location>
</feature>
<evidence type="ECO:0000256" key="6">
    <source>
        <dbReference type="SAM" id="Phobius"/>
    </source>
</evidence>
<evidence type="ECO:0000256" key="5">
    <source>
        <dbReference type="ARBA" id="ARBA00023136"/>
    </source>
</evidence>
<comment type="subcellular location">
    <subcellularLocation>
        <location evidence="1">Cell membrane</location>
        <topology evidence="1">Multi-pass membrane protein</topology>
    </subcellularLocation>
</comment>
<evidence type="ECO:0000256" key="4">
    <source>
        <dbReference type="ARBA" id="ARBA00022989"/>
    </source>
</evidence>
<accession>A0AA41Z5F3</accession>
<evidence type="ECO:0000313" key="9">
    <source>
        <dbReference type="Proteomes" id="UP001165565"/>
    </source>
</evidence>
<dbReference type="InterPro" id="IPR018076">
    <property type="entry name" value="T2SS_GspF_dom"/>
</dbReference>
<dbReference type="AlphaFoldDB" id="A0AA41Z5F3"/>